<dbReference type="InterPro" id="IPR001387">
    <property type="entry name" value="Cro/C1-type_HTH"/>
</dbReference>
<feature type="domain" description="HTH cro/C1-type" evidence="2">
    <location>
        <begin position="1"/>
        <end position="46"/>
    </location>
</feature>
<evidence type="ECO:0000259" key="2">
    <source>
        <dbReference type="PROSITE" id="PS50943"/>
    </source>
</evidence>
<dbReference type="InterPro" id="IPR050807">
    <property type="entry name" value="TransReg_Diox_bact_type"/>
</dbReference>
<dbReference type="AlphaFoldDB" id="A0A256FUI7"/>
<name>A0A256FUI7_9HYPH</name>
<organism evidence="3 4">
    <name type="scientific">Brucella grignonensis</name>
    <dbReference type="NCBI Taxonomy" id="94627"/>
    <lineage>
        <taxon>Bacteria</taxon>
        <taxon>Pseudomonadati</taxon>
        <taxon>Pseudomonadota</taxon>
        <taxon>Alphaproteobacteria</taxon>
        <taxon>Hyphomicrobiales</taxon>
        <taxon>Brucellaceae</taxon>
        <taxon>Brucella/Ochrobactrum group</taxon>
        <taxon>Brucella</taxon>
    </lineage>
</organism>
<dbReference type="PANTHER" id="PTHR46797">
    <property type="entry name" value="HTH-TYPE TRANSCRIPTIONAL REGULATOR"/>
    <property type="match status" value="1"/>
</dbReference>
<dbReference type="SUPFAM" id="SSF47413">
    <property type="entry name" value="lambda repressor-like DNA-binding domains"/>
    <property type="match status" value="1"/>
</dbReference>
<evidence type="ECO:0000313" key="4">
    <source>
        <dbReference type="Proteomes" id="UP000216478"/>
    </source>
</evidence>
<evidence type="ECO:0000256" key="1">
    <source>
        <dbReference type="ARBA" id="ARBA00023125"/>
    </source>
</evidence>
<comment type="caution">
    <text evidence="3">The sequence shown here is derived from an EMBL/GenBank/DDBJ whole genome shotgun (WGS) entry which is preliminary data.</text>
</comment>
<reference evidence="3 4" key="1">
    <citation type="submission" date="2017-07" db="EMBL/GenBank/DDBJ databases">
        <title>Phylogenetic study on the rhizospheric bacterium Ochrobactrum sp. A44.</title>
        <authorList>
            <person name="Krzyzanowska D.M."/>
            <person name="Ossowicki A."/>
            <person name="Rajewska M."/>
            <person name="Maciag T."/>
            <person name="Kaczynski Z."/>
            <person name="Czerwicka M."/>
            <person name="Jafra S."/>
        </authorList>
    </citation>
    <scope>NUCLEOTIDE SEQUENCE [LARGE SCALE GENOMIC DNA]</scope>
    <source>
        <strain evidence="3 4">OgA9a</strain>
    </source>
</reference>
<dbReference type="InterPro" id="IPR010982">
    <property type="entry name" value="Lambda_DNA-bd_dom_sf"/>
</dbReference>
<dbReference type="EMBL" id="NNRL01000129">
    <property type="protein sequence ID" value="OYR18545.1"/>
    <property type="molecule type" value="Genomic_DNA"/>
</dbReference>
<sequence length="75" mass="8241">MTLSQLAELTNLSRGFLSQVENDKASPSLSSLVQIGRALQADVRDLLFVPPSDSIASYSAHRVQYTVPENDVTYE</sequence>
<dbReference type="GO" id="GO:0003700">
    <property type="term" value="F:DNA-binding transcription factor activity"/>
    <property type="evidence" value="ECO:0007669"/>
    <property type="project" value="TreeGrafter"/>
</dbReference>
<dbReference type="PANTHER" id="PTHR46797:SF1">
    <property type="entry name" value="METHYLPHOSPHONATE SYNTHASE"/>
    <property type="match status" value="1"/>
</dbReference>
<dbReference type="Proteomes" id="UP000216478">
    <property type="component" value="Unassembled WGS sequence"/>
</dbReference>
<evidence type="ECO:0000313" key="3">
    <source>
        <dbReference type="EMBL" id="OYR18545.1"/>
    </source>
</evidence>
<dbReference type="GO" id="GO:0003677">
    <property type="term" value="F:DNA binding"/>
    <property type="evidence" value="ECO:0007669"/>
    <property type="project" value="UniProtKB-KW"/>
</dbReference>
<dbReference type="Pfam" id="PF01381">
    <property type="entry name" value="HTH_3"/>
    <property type="match status" value="1"/>
</dbReference>
<protein>
    <submittedName>
        <fullName evidence="3">Cro/C1-type HTH DNA-binding domain protein</fullName>
    </submittedName>
</protein>
<proteinExistence type="predicted"/>
<dbReference type="CDD" id="cd00093">
    <property type="entry name" value="HTH_XRE"/>
    <property type="match status" value="1"/>
</dbReference>
<dbReference type="GO" id="GO:0005829">
    <property type="term" value="C:cytosol"/>
    <property type="evidence" value="ECO:0007669"/>
    <property type="project" value="TreeGrafter"/>
</dbReference>
<accession>A0A256FUI7</accession>
<dbReference type="PROSITE" id="PS50943">
    <property type="entry name" value="HTH_CROC1"/>
    <property type="match status" value="1"/>
</dbReference>
<gene>
    <name evidence="3" type="ORF">CEV33_4844</name>
</gene>
<feature type="non-terminal residue" evidence="3">
    <location>
        <position position="75"/>
    </location>
</feature>
<keyword evidence="4" id="KW-1185">Reference proteome</keyword>
<dbReference type="Gene3D" id="1.10.260.40">
    <property type="entry name" value="lambda repressor-like DNA-binding domains"/>
    <property type="match status" value="1"/>
</dbReference>
<keyword evidence="1 3" id="KW-0238">DNA-binding</keyword>